<name>A0A4U8YK71_9BACT</name>
<evidence type="ECO:0000256" key="1">
    <source>
        <dbReference type="ARBA" id="ARBA00022485"/>
    </source>
</evidence>
<keyword evidence="3" id="KW-0677">Repeat</keyword>
<dbReference type="PIRSF" id="PIRSF000139">
    <property type="entry name" value="Glc_ox_4Fe-4S"/>
    <property type="match status" value="1"/>
</dbReference>
<evidence type="ECO:0000259" key="7">
    <source>
        <dbReference type="PROSITE" id="PS51379"/>
    </source>
</evidence>
<dbReference type="Gene3D" id="1.10.1060.10">
    <property type="entry name" value="Alpha-helical ferredoxin"/>
    <property type="match status" value="1"/>
</dbReference>
<keyword evidence="6" id="KW-0249">Electron transport</keyword>
<dbReference type="EC" id="1.1.99.14" evidence="6"/>
<feature type="domain" description="4Fe-4S ferredoxin-type" evidence="7">
    <location>
        <begin position="10"/>
        <end position="41"/>
    </location>
</feature>
<dbReference type="PROSITE" id="PS51379">
    <property type="entry name" value="4FE4S_FER_2"/>
    <property type="match status" value="2"/>
</dbReference>
<evidence type="ECO:0000313" key="8">
    <source>
        <dbReference type="EMBL" id="VFQ43880.1"/>
    </source>
</evidence>
<comment type="function">
    <text evidence="6">Component of a complex that catalyzes the oxidation of glycolate to glyoxylate.</text>
</comment>
<dbReference type="InterPro" id="IPR004017">
    <property type="entry name" value="Cys_rich_dom"/>
</dbReference>
<evidence type="ECO:0000256" key="3">
    <source>
        <dbReference type="ARBA" id="ARBA00022737"/>
    </source>
</evidence>
<dbReference type="PROSITE" id="PS00198">
    <property type="entry name" value="4FE4S_FER_1"/>
    <property type="match status" value="1"/>
</dbReference>
<dbReference type="GO" id="GO:0019154">
    <property type="term" value="F:glycolate dehydrogenase activity"/>
    <property type="evidence" value="ECO:0007669"/>
    <property type="project" value="UniProtKB-EC"/>
</dbReference>
<dbReference type="Pfam" id="PF13183">
    <property type="entry name" value="Fer4_8"/>
    <property type="match status" value="1"/>
</dbReference>
<evidence type="ECO:0000256" key="6">
    <source>
        <dbReference type="PIRNR" id="PIRNR000139"/>
    </source>
</evidence>
<dbReference type="PANTHER" id="PTHR32479:SF20">
    <property type="entry name" value="GLYCOLATE OXIDASE IRON-SULFUR SUBUNIT"/>
    <property type="match status" value="1"/>
</dbReference>
<gene>
    <name evidence="8" type="ORF">MSL71_15220</name>
</gene>
<evidence type="ECO:0000256" key="5">
    <source>
        <dbReference type="ARBA" id="ARBA00023014"/>
    </source>
</evidence>
<organism evidence="8 9">
    <name type="scientific">Desulfoluna butyratoxydans</name>
    <dbReference type="NCBI Taxonomy" id="231438"/>
    <lineage>
        <taxon>Bacteria</taxon>
        <taxon>Pseudomonadati</taxon>
        <taxon>Thermodesulfobacteriota</taxon>
        <taxon>Desulfobacteria</taxon>
        <taxon>Desulfobacterales</taxon>
        <taxon>Desulfolunaceae</taxon>
        <taxon>Desulfoluna</taxon>
    </lineage>
</organism>
<keyword evidence="5 6" id="KW-0411">Iron-sulfur</keyword>
<accession>A0A4U8YK71</accession>
<feature type="domain" description="4Fe-4S ferredoxin-type" evidence="7">
    <location>
        <begin position="61"/>
        <end position="92"/>
    </location>
</feature>
<comment type="catalytic activity">
    <reaction evidence="6">
        <text>(R)-lactate + A = pyruvate + AH2</text>
        <dbReference type="Rhea" id="RHEA:15089"/>
        <dbReference type="ChEBI" id="CHEBI:13193"/>
        <dbReference type="ChEBI" id="CHEBI:15361"/>
        <dbReference type="ChEBI" id="CHEBI:16004"/>
        <dbReference type="ChEBI" id="CHEBI:17499"/>
    </reaction>
</comment>
<comment type="cofactor">
    <cofactor evidence="6">
        <name>[4Fe-4S] cluster</name>
        <dbReference type="ChEBI" id="CHEBI:49883"/>
    </cofactor>
    <text evidence="6">Binds 2 [4Fe-4S] clusters.</text>
</comment>
<sequence length="431" mass="46887">MKDIANLRTTLAELDDLLVTCMRCGMCQSVCPVFKDSMLEGDVARGKLALIDSLAKRMIDSPVEVKDRLEKCLLCGSCEANCPSGVKITDIFIKARAILTGYIGLSPMKKAIFRGTLVHPRLFSGLLSMGSKFQGIMTSEADTFLGTSCSKIMSPLIGDRHFMPLAKRPFRKDYSGMDTGKGTANIRVAFYPGCVVDKMLPQVGHAVIKVLEHHGCGIYLPKNQACCGIPTLASGDEESFLKLLKHNLKPFSSGNYDVLVTPCATCTSTIKKLWPKMAAKISPEAEKKAQRVANRTMDISEFLVKHFNVDLAAQAGKGATQKVTWHDPCHLKKSIGVSQEPRAILKGLPGYEFVEMNEADTCCGNGGSFNLAHYDTSSRIGGRKRENILATGADVVTTGCPACMMQMTDMLSQAHDHVAVKHVIELYADAL</sequence>
<dbReference type="InterPro" id="IPR009051">
    <property type="entry name" value="Helical_ferredxn"/>
</dbReference>
<evidence type="ECO:0000256" key="2">
    <source>
        <dbReference type="ARBA" id="ARBA00022723"/>
    </source>
</evidence>
<dbReference type="InterPro" id="IPR017900">
    <property type="entry name" value="4Fe4S_Fe_S_CS"/>
</dbReference>
<keyword evidence="1 6" id="KW-0004">4Fe-4S</keyword>
<proteinExistence type="predicted"/>
<evidence type="ECO:0000256" key="4">
    <source>
        <dbReference type="ARBA" id="ARBA00023004"/>
    </source>
</evidence>
<dbReference type="Pfam" id="PF02754">
    <property type="entry name" value="CCG"/>
    <property type="match status" value="2"/>
</dbReference>
<protein>
    <recommendedName>
        <fullName evidence="6">Glycolate oxidase iron-sulfur subunit</fullName>
        <ecNumber evidence="6">1.1.99.14</ecNumber>
    </recommendedName>
</protein>
<keyword evidence="9" id="KW-1185">Reference proteome</keyword>
<dbReference type="SUPFAM" id="SSF46548">
    <property type="entry name" value="alpha-helical ferredoxin"/>
    <property type="match status" value="1"/>
</dbReference>
<keyword evidence="2 6" id="KW-0479">Metal-binding</keyword>
<dbReference type="InterPro" id="IPR012257">
    <property type="entry name" value="Glc_ox_4Fe-4S"/>
</dbReference>
<dbReference type="Proteomes" id="UP000507962">
    <property type="component" value="Unassembled WGS sequence"/>
</dbReference>
<keyword evidence="6" id="KW-0813">Transport</keyword>
<comment type="catalytic activity">
    <reaction evidence="6">
        <text>glycolate + A = glyoxylate + AH2</text>
        <dbReference type="Rhea" id="RHEA:21264"/>
        <dbReference type="ChEBI" id="CHEBI:13193"/>
        <dbReference type="ChEBI" id="CHEBI:17499"/>
        <dbReference type="ChEBI" id="CHEBI:29805"/>
        <dbReference type="ChEBI" id="CHEBI:36655"/>
        <dbReference type="EC" id="1.1.99.14"/>
    </reaction>
</comment>
<evidence type="ECO:0000313" key="9">
    <source>
        <dbReference type="Proteomes" id="UP000507962"/>
    </source>
</evidence>
<dbReference type="InterPro" id="IPR017896">
    <property type="entry name" value="4Fe4S_Fe-S-bd"/>
</dbReference>
<dbReference type="GO" id="GO:0051539">
    <property type="term" value="F:4 iron, 4 sulfur cluster binding"/>
    <property type="evidence" value="ECO:0007669"/>
    <property type="project" value="UniProtKB-UniRule"/>
</dbReference>
<reference evidence="8 9" key="1">
    <citation type="submission" date="2019-03" db="EMBL/GenBank/DDBJ databases">
        <authorList>
            <person name="Nijsse B."/>
        </authorList>
    </citation>
    <scope>NUCLEOTIDE SEQUENCE [LARGE SCALE GENOMIC DNA]</scope>
    <source>
        <strain evidence="8">Desulfoluna butyratoxydans MSL71</strain>
    </source>
</reference>
<dbReference type="EMBL" id="CAADHO010000002">
    <property type="protein sequence ID" value="VFQ43880.1"/>
    <property type="molecule type" value="Genomic_DNA"/>
</dbReference>
<dbReference type="GO" id="GO:0046872">
    <property type="term" value="F:metal ion binding"/>
    <property type="evidence" value="ECO:0007669"/>
    <property type="project" value="UniProtKB-UniRule"/>
</dbReference>
<dbReference type="PANTHER" id="PTHR32479">
    <property type="entry name" value="GLYCOLATE OXIDASE IRON-SULFUR SUBUNIT"/>
    <property type="match status" value="1"/>
</dbReference>
<dbReference type="AlphaFoldDB" id="A0A4U8YK71"/>
<keyword evidence="4 6" id="KW-0408">Iron</keyword>
<dbReference type="RefSeq" id="WP_180138376.1">
    <property type="nucleotide sequence ID" value="NZ_CAADHO010000002.1"/>
</dbReference>